<keyword evidence="6" id="KW-0732">Signal</keyword>
<dbReference type="InterPro" id="IPR017241">
    <property type="entry name" value="Toll-like_receptor"/>
</dbReference>
<evidence type="ECO:0000256" key="15">
    <source>
        <dbReference type="PIRSR" id="PIRSR037595-2"/>
    </source>
</evidence>
<accession>A0A8C1IJ54</accession>
<evidence type="ECO:0000256" key="9">
    <source>
        <dbReference type="ARBA" id="ARBA00022989"/>
    </source>
</evidence>
<name>A0A8C1IJ54_CYPCA</name>
<keyword evidence="19" id="KW-1185">Reference proteome</keyword>
<dbReference type="Ensembl" id="ENSCCRT00010019712.1">
    <property type="protein sequence ID" value="ENSCCRP00010018103.1"/>
    <property type="gene ID" value="ENSCCRG00010007709.1"/>
</dbReference>
<evidence type="ECO:0000256" key="10">
    <source>
        <dbReference type="ARBA" id="ARBA00023136"/>
    </source>
</evidence>
<dbReference type="PANTHER" id="PTHR24365:SF539">
    <property type="entry name" value="TOLL-LIKE RECEPTOR 1"/>
    <property type="match status" value="1"/>
</dbReference>
<evidence type="ECO:0000256" key="6">
    <source>
        <dbReference type="ARBA" id="ARBA00022729"/>
    </source>
</evidence>
<dbReference type="SUPFAM" id="SSF52200">
    <property type="entry name" value="Toll/Interleukin receptor TIR domain"/>
    <property type="match status" value="1"/>
</dbReference>
<keyword evidence="9 16" id="KW-1133">Transmembrane helix</keyword>
<keyword evidence="15" id="KW-1015">Disulfide bond</keyword>
<dbReference type="SMART" id="SM00369">
    <property type="entry name" value="LRR_TYP"/>
    <property type="match status" value="6"/>
</dbReference>
<dbReference type="AlphaFoldDB" id="A0A8C1IJ54"/>
<evidence type="ECO:0000256" key="8">
    <source>
        <dbReference type="ARBA" id="ARBA00022859"/>
    </source>
</evidence>
<comment type="similarity">
    <text evidence="2 14">Belongs to the Toll-like receptor family.</text>
</comment>
<protein>
    <submittedName>
        <fullName evidence="18">Toll-like receptor 1</fullName>
    </submittedName>
</protein>
<dbReference type="GO" id="GO:0006954">
    <property type="term" value="P:inflammatory response"/>
    <property type="evidence" value="ECO:0007669"/>
    <property type="project" value="UniProtKB-UniRule"/>
</dbReference>
<dbReference type="InterPro" id="IPR000157">
    <property type="entry name" value="TIR_dom"/>
</dbReference>
<dbReference type="InterPro" id="IPR003591">
    <property type="entry name" value="Leu-rich_rpt_typical-subtyp"/>
</dbReference>
<keyword evidence="13 14" id="KW-0395">Inflammatory response</keyword>
<dbReference type="InterPro" id="IPR032675">
    <property type="entry name" value="LRR_dom_sf"/>
</dbReference>
<evidence type="ECO:0000256" key="13">
    <source>
        <dbReference type="ARBA" id="ARBA00023198"/>
    </source>
</evidence>
<dbReference type="Gene3D" id="3.40.50.10140">
    <property type="entry name" value="Toll/interleukin-1 receptor homology (TIR) domain"/>
    <property type="match status" value="1"/>
</dbReference>
<sequence>MVNTMCRHAFIRPHNQVHSRAQAVNEQEENHNYLLNIKFSCFVSKRMWSTIWPVLISCLLLISLNALGEESGYCSTLTEHTKDLSNNNLTRIPSHLSNSIEYFDVSHNNIASIVHGDLSGLTHLCFLKVTHCGLQYISLDAFSSNSEMKILNLSYNQLTVIPNLHLPQLRMLDLSSNPYPSYALPGSFGNLSYLSILAIGSTDASSVNVDDFVPLQNISLKKLIFGDGTELQNYENGSFSQLKSLWGVVLKVTFCQHFDIFSNMIMDFDQTQTKKIQLVKLFPDQCTIRTDPFMAFKDLRVLSNLSIVDTWINSSVMVKLFKNIWKSSFEETVFLNITYNEDSPDGFQLPKQNHTTNLRAFVLDGVHHHQYHYPTFNVSMELVNKLTYLKFSGTGMNILPCNLISAIKSLQLLDLSNNLLDESGFWWFGCSSHKVYPALRKLSLSHNRFNDLAEIAKNVNDMKFLESLDLSFNSISIDKPCFWPPHLIELSLSHNNLGNDIFRYLSPYFQKIDLSKTGISVIPLNISSLFPRLTYLYLSFNSIQVIPVDLRALMLLSLHIDQNAVTFISQKSMEGFPKLRTLKAGYNPFSCDCDSFWFLTAFNKSLLSDWPQDYTCSTPPSFSGMRFEMYEHAWLSCQPGLQAAVVLLVLFVVGTALAITVYSCDGIWYTKMLWVWMRMKRRGYKRADRLLNATFRYHAFISYSQHDSVWVGSQLVPELERSGLSLCVHERDFEPGMWIVDNIIHCVEDSYKSLFILSKHFVQSEWCNYELFFAQHRAISVNDDSLVFVLLEPIPPDSLPKKFLKLRTLLRRKTYLEWPADERKQRVFWCNLKAILQTVDQSKILKDVATDIAEMCPLVPVKE</sequence>
<evidence type="ECO:0000256" key="3">
    <source>
        <dbReference type="ARBA" id="ARBA00022588"/>
    </source>
</evidence>
<dbReference type="GO" id="GO:0004888">
    <property type="term" value="F:transmembrane signaling receptor activity"/>
    <property type="evidence" value="ECO:0007669"/>
    <property type="project" value="InterPro"/>
</dbReference>
<keyword evidence="7" id="KW-0677">Repeat</keyword>
<keyword evidence="5 16" id="KW-0812">Transmembrane</keyword>
<evidence type="ECO:0000259" key="17">
    <source>
        <dbReference type="PROSITE" id="PS50104"/>
    </source>
</evidence>
<evidence type="ECO:0000256" key="5">
    <source>
        <dbReference type="ARBA" id="ARBA00022692"/>
    </source>
</evidence>
<keyword evidence="8 14" id="KW-0391">Immunity</keyword>
<dbReference type="PROSITE" id="PS50104">
    <property type="entry name" value="TIR"/>
    <property type="match status" value="1"/>
</dbReference>
<dbReference type="Proteomes" id="UP000694427">
    <property type="component" value="Unplaced"/>
</dbReference>
<comment type="subcellular location">
    <subcellularLocation>
        <location evidence="1">Membrane</location>
        <topology evidence="1">Single-pass type I membrane protein</topology>
    </subcellularLocation>
</comment>
<dbReference type="GO" id="GO:0005886">
    <property type="term" value="C:plasma membrane"/>
    <property type="evidence" value="ECO:0007669"/>
    <property type="project" value="TreeGrafter"/>
</dbReference>
<gene>
    <name evidence="18" type="primary">LOC109066600</name>
</gene>
<dbReference type="Pfam" id="PF01582">
    <property type="entry name" value="TIR"/>
    <property type="match status" value="1"/>
</dbReference>
<evidence type="ECO:0000256" key="4">
    <source>
        <dbReference type="ARBA" id="ARBA00022614"/>
    </source>
</evidence>
<dbReference type="GO" id="GO:0002224">
    <property type="term" value="P:toll-like receptor signaling pathway"/>
    <property type="evidence" value="ECO:0007669"/>
    <property type="project" value="InterPro"/>
</dbReference>
<dbReference type="InterPro" id="IPR001611">
    <property type="entry name" value="Leu-rich_rpt"/>
</dbReference>
<reference evidence="18" key="2">
    <citation type="submission" date="2025-09" db="UniProtKB">
        <authorList>
            <consortium name="Ensembl"/>
        </authorList>
    </citation>
    <scope>IDENTIFICATION</scope>
</reference>
<evidence type="ECO:0000313" key="18">
    <source>
        <dbReference type="Ensembl" id="ENSCCRP00010018103.1"/>
    </source>
</evidence>
<feature type="transmembrane region" description="Helical" evidence="16">
    <location>
        <begin position="645"/>
        <end position="670"/>
    </location>
</feature>
<keyword evidence="4" id="KW-0433">Leucine-rich repeat</keyword>
<dbReference type="SUPFAM" id="SSF52047">
    <property type="entry name" value="RNI-like"/>
    <property type="match status" value="1"/>
</dbReference>
<dbReference type="SUPFAM" id="SSF52058">
    <property type="entry name" value="L domain-like"/>
    <property type="match status" value="1"/>
</dbReference>
<reference evidence="18" key="1">
    <citation type="submission" date="2025-08" db="UniProtKB">
        <authorList>
            <consortium name="Ensembl"/>
        </authorList>
    </citation>
    <scope>IDENTIFICATION</scope>
</reference>
<feature type="disulfide bond" evidence="15">
    <location>
        <begin position="401"/>
        <end position="430"/>
    </location>
</feature>
<feature type="domain" description="TIR" evidence="17">
    <location>
        <begin position="695"/>
        <end position="836"/>
    </location>
</feature>
<evidence type="ECO:0000256" key="11">
    <source>
        <dbReference type="ARBA" id="ARBA00023170"/>
    </source>
</evidence>
<evidence type="ECO:0000313" key="19">
    <source>
        <dbReference type="Proteomes" id="UP000694427"/>
    </source>
</evidence>
<evidence type="ECO:0000256" key="14">
    <source>
        <dbReference type="PIRNR" id="PIRNR037595"/>
    </source>
</evidence>
<organism evidence="18 19">
    <name type="scientific">Cyprinus carpio</name>
    <name type="common">Common carp</name>
    <dbReference type="NCBI Taxonomy" id="7962"/>
    <lineage>
        <taxon>Eukaryota</taxon>
        <taxon>Metazoa</taxon>
        <taxon>Chordata</taxon>
        <taxon>Craniata</taxon>
        <taxon>Vertebrata</taxon>
        <taxon>Euteleostomi</taxon>
        <taxon>Actinopterygii</taxon>
        <taxon>Neopterygii</taxon>
        <taxon>Teleostei</taxon>
        <taxon>Ostariophysi</taxon>
        <taxon>Cypriniformes</taxon>
        <taxon>Cyprinidae</taxon>
        <taxon>Cyprininae</taxon>
        <taxon>Cyprinus</taxon>
    </lineage>
</organism>
<evidence type="ECO:0000256" key="1">
    <source>
        <dbReference type="ARBA" id="ARBA00004479"/>
    </source>
</evidence>
<keyword evidence="12" id="KW-0325">Glycoprotein</keyword>
<dbReference type="Pfam" id="PF13855">
    <property type="entry name" value="LRR_8"/>
    <property type="match status" value="2"/>
</dbReference>
<dbReference type="FunFam" id="3.40.50.10140:FF:000001">
    <property type="entry name" value="Toll-like receptor 2"/>
    <property type="match status" value="1"/>
</dbReference>
<dbReference type="PANTHER" id="PTHR24365">
    <property type="entry name" value="TOLL-LIKE RECEPTOR"/>
    <property type="match status" value="1"/>
</dbReference>
<dbReference type="PIRSF" id="PIRSF037595">
    <property type="entry name" value="Toll-like_receptor"/>
    <property type="match status" value="1"/>
</dbReference>
<evidence type="ECO:0000256" key="2">
    <source>
        <dbReference type="ARBA" id="ARBA00009634"/>
    </source>
</evidence>
<keyword evidence="11 14" id="KW-0675">Receptor</keyword>
<proteinExistence type="inferred from homology"/>
<dbReference type="InterPro" id="IPR035897">
    <property type="entry name" value="Toll_tir_struct_dom_sf"/>
</dbReference>
<dbReference type="InterPro" id="IPR000483">
    <property type="entry name" value="Cys-rich_flank_reg_C"/>
</dbReference>
<keyword evidence="10 16" id="KW-0472">Membrane</keyword>
<evidence type="ECO:0000256" key="16">
    <source>
        <dbReference type="SAM" id="Phobius"/>
    </source>
</evidence>
<dbReference type="GO" id="GO:0045087">
    <property type="term" value="P:innate immune response"/>
    <property type="evidence" value="ECO:0007669"/>
    <property type="project" value="UniProtKB-UniRule"/>
</dbReference>
<dbReference type="SMART" id="SM00082">
    <property type="entry name" value="LRRCT"/>
    <property type="match status" value="1"/>
</dbReference>
<keyword evidence="3 14" id="KW-0399">Innate immunity</keyword>
<evidence type="ECO:0000256" key="12">
    <source>
        <dbReference type="ARBA" id="ARBA00023180"/>
    </source>
</evidence>
<dbReference type="SMART" id="SM00255">
    <property type="entry name" value="TIR"/>
    <property type="match status" value="1"/>
</dbReference>
<dbReference type="PROSITE" id="PS51450">
    <property type="entry name" value="LRR"/>
    <property type="match status" value="3"/>
</dbReference>
<dbReference type="Gene3D" id="3.80.10.10">
    <property type="entry name" value="Ribonuclease Inhibitor"/>
    <property type="match status" value="1"/>
</dbReference>
<evidence type="ECO:0000256" key="7">
    <source>
        <dbReference type="ARBA" id="ARBA00022737"/>
    </source>
</evidence>